<comment type="function">
    <text evidence="6">Involved in the biosynthesis of lipid A, a phosphorylated glycolipid that anchors the lipopolysaccharide to the outer membrane of the cell.</text>
</comment>
<evidence type="ECO:0000259" key="7">
    <source>
        <dbReference type="Pfam" id="PF13720"/>
    </source>
</evidence>
<protein>
    <recommendedName>
        <fullName evidence="6">Acyl-[acyl-carrier-protein]--UDP-N-acetylglucosamine O-acyltransferase</fullName>
        <shortName evidence="6">UDP-N-acetylglucosamine acyltransferase</shortName>
        <ecNumber evidence="6">2.3.1.129</ecNumber>
    </recommendedName>
</protein>
<evidence type="ECO:0000256" key="5">
    <source>
        <dbReference type="ARBA" id="ARBA00023315"/>
    </source>
</evidence>
<keyword evidence="6" id="KW-0963">Cytoplasm</keyword>
<keyword evidence="9" id="KW-1185">Reference proteome</keyword>
<keyword evidence="3 6" id="KW-0808">Transferase</keyword>
<dbReference type="NCBIfam" id="NF003657">
    <property type="entry name" value="PRK05289.1"/>
    <property type="match status" value="1"/>
</dbReference>
<evidence type="ECO:0000256" key="6">
    <source>
        <dbReference type="HAMAP-Rule" id="MF_00387"/>
    </source>
</evidence>
<dbReference type="UniPathway" id="UPA00359">
    <property type="reaction ID" value="UER00477"/>
</dbReference>
<organism evidence="8 9">
    <name type="scientific">Maridesulfovibrio ferrireducens</name>
    <dbReference type="NCBI Taxonomy" id="246191"/>
    <lineage>
        <taxon>Bacteria</taxon>
        <taxon>Pseudomonadati</taxon>
        <taxon>Thermodesulfobacteriota</taxon>
        <taxon>Desulfovibrionia</taxon>
        <taxon>Desulfovibrionales</taxon>
        <taxon>Desulfovibrionaceae</taxon>
        <taxon>Maridesulfovibrio</taxon>
    </lineage>
</organism>
<comment type="subcellular location">
    <subcellularLocation>
        <location evidence="6">Cytoplasm</location>
    </subcellularLocation>
</comment>
<dbReference type="AlphaFoldDB" id="A0A1G9HDB9"/>
<dbReference type="EC" id="2.3.1.129" evidence="6"/>
<dbReference type="InterPro" id="IPR001451">
    <property type="entry name" value="Hexapep"/>
</dbReference>
<dbReference type="Proteomes" id="UP000199053">
    <property type="component" value="Unassembled WGS sequence"/>
</dbReference>
<dbReference type="Pfam" id="PF00132">
    <property type="entry name" value="Hexapep"/>
    <property type="match status" value="2"/>
</dbReference>
<evidence type="ECO:0000313" key="9">
    <source>
        <dbReference type="Proteomes" id="UP000199053"/>
    </source>
</evidence>
<evidence type="ECO:0000256" key="4">
    <source>
        <dbReference type="ARBA" id="ARBA00023098"/>
    </source>
</evidence>
<dbReference type="NCBIfam" id="TIGR01852">
    <property type="entry name" value="lipid_A_lpxA"/>
    <property type="match status" value="1"/>
</dbReference>
<evidence type="ECO:0000256" key="3">
    <source>
        <dbReference type="ARBA" id="ARBA00022679"/>
    </source>
</evidence>
<dbReference type="Gene3D" id="2.160.10.10">
    <property type="entry name" value="Hexapeptide repeat proteins"/>
    <property type="match status" value="1"/>
</dbReference>
<dbReference type="RefSeq" id="WP_092160876.1">
    <property type="nucleotide sequence ID" value="NZ_FNGA01000003.1"/>
</dbReference>
<keyword evidence="6" id="KW-0677">Repeat</keyword>
<gene>
    <name evidence="6" type="primary">lpxA</name>
    <name evidence="8" type="ORF">SAMN05660337_2115</name>
</gene>
<dbReference type="GO" id="GO:0016020">
    <property type="term" value="C:membrane"/>
    <property type="evidence" value="ECO:0007669"/>
    <property type="project" value="GOC"/>
</dbReference>
<dbReference type="GO" id="GO:0009245">
    <property type="term" value="P:lipid A biosynthetic process"/>
    <property type="evidence" value="ECO:0007669"/>
    <property type="project" value="UniProtKB-UniRule"/>
</dbReference>
<dbReference type="STRING" id="246191.SAMN05660337_2115"/>
<keyword evidence="1 6" id="KW-0444">Lipid biosynthesis</keyword>
<dbReference type="InterPro" id="IPR029098">
    <property type="entry name" value="Acetyltransf_C"/>
</dbReference>
<dbReference type="PIRSF" id="PIRSF000456">
    <property type="entry name" value="UDP-GlcNAc_acltr"/>
    <property type="match status" value="1"/>
</dbReference>
<comment type="similarity">
    <text evidence="6">Belongs to the transferase hexapeptide repeat family. LpxA subfamily.</text>
</comment>
<keyword evidence="4 6" id="KW-0443">Lipid metabolism</keyword>
<dbReference type="EMBL" id="FNGA01000003">
    <property type="protein sequence ID" value="SDL10960.1"/>
    <property type="molecule type" value="Genomic_DNA"/>
</dbReference>
<dbReference type="Pfam" id="PF13720">
    <property type="entry name" value="Acetyltransf_11"/>
    <property type="match status" value="1"/>
</dbReference>
<comment type="catalytic activity">
    <reaction evidence="6">
        <text>a (3R)-hydroxyacyl-[ACP] + UDP-N-acetyl-alpha-D-glucosamine = a UDP-3-O-[(3R)-3-hydroxyacyl]-N-acetyl-alpha-D-glucosamine + holo-[ACP]</text>
        <dbReference type="Rhea" id="RHEA:67812"/>
        <dbReference type="Rhea" id="RHEA-COMP:9685"/>
        <dbReference type="Rhea" id="RHEA-COMP:9945"/>
        <dbReference type="ChEBI" id="CHEBI:57705"/>
        <dbReference type="ChEBI" id="CHEBI:64479"/>
        <dbReference type="ChEBI" id="CHEBI:78827"/>
        <dbReference type="ChEBI" id="CHEBI:173225"/>
        <dbReference type="EC" id="2.3.1.129"/>
    </reaction>
</comment>
<keyword evidence="5 6" id="KW-0012">Acyltransferase</keyword>
<proteinExistence type="inferred from homology"/>
<dbReference type="InterPro" id="IPR011004">
    <property type="entry name" value="Trimer_LpxA-like_sf"/>
</dbReference>
<evidence type="ECO:0000256" key="1">
    <source>
        <dbReference type="ARBA" id="ARBA00022516"/>
    </source>
</evidence>
<dbReference type="PANTHER" id="PTHR43480">
    <property type="entry name" value="ACYL-[ACYL-CARRIER-PROTEIN]--UDP-N-ACETYLGLUCOSAMINE O-ACYLTRANSFERASE"/>
    <property type="match status" value="1"/>
</dbReference>
<comment type="subunit">
    <text evidence="6">Homotrimer.</text>
</comment>
<evidence type="ECO:0000313" key="8">
    <source>
        <dbReference type="EMBL" id="SDL10960.1"/>
    </source>
</evidence>
<reference evidence="9" key="1">
    <citation type="submission" date="2016-10" db="EMBL/GenBank/DDBJ databases">
        <authorList>
            <person name="Varghese N."/>
            <person name="Submissions S."/>
        </authorList>
    </citation>
    <scope>NUCLEOTIDE SEQUENCE [LARGE SCALE GENOMIC DNA]</scope>
    <source>
        <strain evidence="9">DSM 16995</strain>
    </source>
</reference>
<dbReference type="InterPro" id="IPR010137">
    <property type="entry name" value="Lipid_A_LpxA"/>
</dbReference>
<dbReference type="Gene3D" id="1.20.1180.10">
    <property type="entry name" value="Udp N-acetylglucosamine O-acyltransferase, C-terminal domain"/>
    <property type="match status" value="1"/>
</dbReference>
<keyword evidence="2 6" id="KW-0441">Lipid A biosynthesis</keyword>
<sequence length="265" mass="28632">MSTGIHPTAIVDPGAVIGTNVTIGPFCVVEGNTVIGDNCYLDSYVQIKSFTRMGKGNSIHSNAVLGDAPQYLGFKEEETTLEIGDDNIFREFVTVNRGTVEGGGSTRIGNKCMLMAYVHVAHDCKLGNNVIIANSSNLAGHVEVGDHVTISGMSGVHQFVRIGEYAFLGGMSGFAKDLPPYMLATGIRGVLHGPNSIGLRRHGFNSKTCMAIKKAYRIIFRSGLTRDESLEMAEKEMSEIPEVMKLITFVRDSERGVCPADRSPE</sequence>
<dbReference type="InterPro" id="IPR037157">
    <property type="entry name" value="Acetyltransf_C_sf"/>
</dbReference>
<accession>A0A1G9HDB9</accession>
<name>A0A1G9HDB9_9BACT</name>
<dbReference type="GO" id="GO:0005737">
    <property type="term" value="C:cytoplasm"/>
    <property type="evidence" value="ECO:0007669"/>
    <property type="project" value="UniProtKB-SubCell"/>
</dbReference>
<dbReference type="CDD" id="cd03351">
    <property type="entry name" value="LbH_UDP-GlcNAc_AT"/>
    <property type="match status" value="1"/>
</dbReference>
<feature type="domain" description="UDP N-acetylglucosamine O-acyltransferase C-terminal" evidence="7">
    <location>
        <begin position="177"/>
        <end position="258"/>
    </location>
</feature>
<dbReference type="PANTHER" id="PTHR43480:SF1">
    <property type="entry name" value="ACYL-[ACYL-CARRIER-PROTEIN]--UDP-N-ACETYLGLUCOSAMINE O-ACYLTRANSFERASE, MITOCHONDRIAL-RELATED"/>
    <property type="match status" value="1"/>
</dbReference>
<dbReference type="HAMAP" id="MF_00387">
    <property type="entry name" value="LpxA"/>
    <property type="match status" value="1"/>
</dbReference>
<dbReference type="SUPFAM" id="SSF51161">
    <property type="entry name" value="Trimeric LpxA-like enzymes"/>
    <property type="match status" value="1"/>
</dbReference>
<evidence type="ECO:0000256" key="2">
    <source>
        <dbReference type="ARBA" id="ARBA00022556"/>
    </source>
</evidence>
<comment type="pathway">
    <text evidence="6">Glycolipid biosynthesis; lipid IV(A) biosynthesis; lipid IV(A) from (3R)-3-hydroxytetradecanoyl-[acyl-carrier-protein] and UDP-N-acetyl-alpha-D-glucosamine: step 1/6.</text>
</comment>
<dbReference type="GO" id="GO:0008780">
    <property type="term" value="F:acyl-[acyl-carrier-protein]-UDP-N-acetylglucosamine O-acyltransferase activity"/>
    <property type="evidence" value="ECO:0007669"/>
    <property type="project" value="UniProtKB-UniRule"/>
</dbReference>
<dbReference type="OrthoDB" id="9807278at2"/>